<protein>
    <submittedName>
        <fullName evidence="2">Dihydrofolate reductase family protein</fullName>
    </submittedName>
</protein>
<gene>
    <name evidence="2" type="ORF">ACFQ07_19410</name>
</gene>
<dbReference type="Pfam" id="PF01872">
    <property type="entry name" value="RibD_C"/>
    <property type="match status" value="1"/>
</dbReference>
<accession>A0ABW3CIR7</accession>
<dbReference type="Gene3D" id="3.40.430.10">
    <property type="entry name" value="Dihydrofolate Reductase, subunit A"/>
    <property type="match status" value="1"/>
</dbReference>
<dbReference type="SUPFAM" id="SSF53597">
    <property type="entry name" value="Dihydrofolate reductase-like"/>
    <property type="match status" value="1"/>
</dbReference>
<proteinExistence type="predicted"/>
<evidence type="ECO:0000313" key="2">
    <source>
        <dbReference type="EMBL" id="MFD0854413.1"/>
    </source>
</evidence>
<dbReference type="InterPro" id="IPR024072">
    <property type="entry name" value="DHFR-like_dom_sf"/>
</dbReference>
<dbReference type="InterPro" id="IPR002734">
    <property type="entry name" value="RibDG_C"/>
</dbReference>
<reference evidence="3" key="1">
    <citation type="journal article" date="2019" name="Int. J. Syst. Evol. Microbiol.">
        <title>The Global Catalogue of Microorganisms (GCM) 10K type strain sequencing project: providing services to taxonomists for standard genome sequencing and annotation.</title>
        <authorList>
            <consortium name="The Broad Institute Genomics Platform"/>
            <consortium name="The Broad Institute Genome Sequencing Center for Infectious Disease"/>
            <person name="Wu L."/>
            <person name="Ma J."/>
        </authorList>
    </citation>
    <scope>NUCLEOTIDE SEQUENCE [LARGE SCALE GENOMIC DNA]</scope>
    <source>
        <strain evidence="3">JCM 31696</strain>
    </source>
</reference>
<evidence type="ECO:0000313" key="3">
    <source>
        <dbReference type="Proteomes" id="UP001597083"/>
    </source>
</evidence>
<dbReference type="PANTHER" id="PTHR38011">
    <property type="entry name" value="DIHYDROFOLATE REDUCTASE FAMILY PROTEIN (AFU_ORTHOLOGUE AFUA_8G06820)"/>
    <property type="match status" value="1"/>
</dbReference>
<keyword evidence="3" id="KW-1185">Reference proteome</keyword>
<feature type="domain" description="Bacterial bifunctional deaminase-reductase C-terminal" evidence="1">
    <location>
        <begin position="3"/>
        <end position="193"/>
    </location>
</feature>
<dbReference type="InterPro" id="IPR050765">
    <property type="entry name" value="Riboflavin_Biosynth_HTPR"/>
</dbReference>
<dbReference type="EMBL" id="JBHTIR010002921">
    <property type="protein sequence ID" value="MFD0854413.1"/>
    <property type="molecule type" value="Genomic_DNA"/>
</dbReference>
<evidence type="ECO:0000259" key="1">
    <source>
        <dbReference type="Pfam" id="PF01872"/>
    </source>
</evidence>
<dbReference type="PANTHER" id="PTHR38011:SF2">
    <property type="entry name" value="BIFUNCTIONAL DEAMINASE-REDUCTASE DOMAIN PROTEIN"/>
    <property type="match status" value="1"/>
</dbReference>
<comment type="caution">
    <text evidence="2">The sequence shown here is derived from an EMBL/GenBank/DDBJ whole genome shotgun (WGS) entry which is preliminary data.</text>
</comment>
<name>A0ABW3CIR7_9ACTN</name>
<sequence>MTKLTVTTFLSVDGVMQAPGGPEEDTSGGFTLGGWTAPLFDEGVGLFIDRIFERSGAFLLGRHTYDVFAWYWPNPTSAEDRESVVYQRLNALPKYVASRTLTKVEWEGSSLLKDDAGDAVRELKETPLPGGRELQVHGSAGLLQTLLAEDLVDEFNLIVFPVLLGPGKRLFGPGTLPGALELVESSTTDAGITLATYR</sequence>
<organism evidence="2 3">
    <name type="scientific">Actinomadura adrarensis</name>
    <dbReference type="NCBI Taxonomy" id="1819600"/>
    <lineage>
        <taxon>Bacteria</taxon>
        <taxon>Bacillati</taxon>
        <taxon>Actinomycetota</taxon>
        <taxon>Actinomycetes</taxon>
        <taxon>Streptosporangiales</taxon>
        <taxon>Thermomonosporaceae</taxon>
        <taxon>Actinomadura</taxon>
    </lineage>
</organism>
<feature type="non-terminal residue" evidence="2">
    <location>
        <position position="198"/>
    </location>
</feature>
<dbReference type="Proteomes" id="UP001597083">
    <property type="component" value="Unassembled WGS sequence"/>
</dbReference>